<evidence type="ECO:0000256" key="5">
    <source>
        <dbReference type="HAMAP-Rule" id="MF_01328"/>
    </source>
</evidence>
<dbReference type="PANTHER" id="PTHR10746">
    <property type="entry name" value="50S RIBOSOMAL PROTEIN L4"/>
    <property type="match status" value="1"/>
</dbReference>
<evidence type="ECO:0000313" key="8">
    <source>
        <dbReference type="Proteomes" id="UP000230767"/>
    </source>
</evidence>
<dbReference type="AlphaFoldDB" id="A0A2M7R621"/>
<dbReference type="GO" id="GO:0019843">
    <property type="term" value="F:rRNA binding"/>
    <property type="evidence" value="ECO:0007669"/>
    <property type="project" value="UniProtKB-UniRule"/>
</dbReference>
<dbReference type="Gene3D" id="3.40.1370.10">
    <property type="match status" value="1"/>
</dbReference>
<evidence type="ECO:0000256" key="2">
    <source>
        <dbReference type="ARBA" id="ARBA00022980"/>
    </source>
</evidence>
<reference evidence="8" key="1">
    <citation type="submission" date="2017-09" db="EMBL/GenBank/DDBJ databases">
        <title>Depth-based differentiation of microbial function through sediment-hosted aquifers and enrichment of novel symbionts in the deep terrestrial subsurface.</title>
        <authorList>
            <person name="Probst A.J."/>
            <person name="Ladd B."/>
            <person name="Jarett J.K."/>
            <person name="Geller-Mcgrath D.E."/>
            <person name="Sieber C.M.K."/>
            <person name="Emerson J.B."/>
            <person name="Anantharaman K."/>
            <person name="Thomas B.C."/>
            <person name="Malmstrom R."/>
            <person name="Stieglmeier M."/>
            <person name="Klingl A."/>
            <person name="Woyke T."/>
            <person name="Ryan C.M."/>
            <person name="Banfield J.F."/>
        </authorList>
    </citation>
    <scope>NUCLEOTIDE SEQUENCE [LARGE SCALE GENOMIC DNA]</scope>
</reference>
<accession>A0A2M7R621</accession>
<sequence length="209" mass="23341">MKVSVYDQQGKEIGTTLLPKEIFDVKLNPDLVHQVATSQMANRRQVIAHTKDRGEVRGGGKKPWRQKGTGRARHGSIRSPLWKGGGVTFGPTKERNFKKIIPKKMKRKALFMVLSAKAKENLLIILDTLKLPLPKTKVISQILARLPIGNNSCLIGLPGIDKNIILAARNIHKVRTIQAKDLNALDLLSFKYLLIPKESIEVIKKTFLG</sequence>
<gene>
    <name evidence="5" type="primary">rplD</name>
    <name evidence="7" type="ORF">COY73_02260</name>
</gene>
<dbReference type="InterPro" id="IPR023574">
    <property type="entry name" value="Ribosomal_uL4_dom_sf"/>
</dbReference>
<keyword evidence="2 5" id="KW-0689">Ribosomal protein</keyword>
<organism evidence="7 8">
    <name type="scientific">Candidatus Nealsonbacteria bacterium CG_4_10_14_0_8_um_filter_37_14</name>
    <dbReference type="NCBI Taxonomy" id="1974684"/>
    <lineage>
        <taxon>Bacteria</taxon>
        <taxon>Candidatus Nealsoniibacteriota</taxon>
    </lineage>
</organism>
<evidence type="ECO:0000256" key="6">
    <source>
        <dbReference type="SAM" id="MobiDB-lite"/>
    </source>
</evidence>
<dbReference type="SUPFAM" id="SSF52166">
    <property type="entry name" value="Ribosomal protein L4"/>
    <property type="match status" value="1"/>
</dbReference>
<dbReference type="GO" id="GO:0003735">
    <property type="term" value="F:structural constituent of ribosome"/>
    <property type="evidence" value="ECO:0007669"/>
    <property type="project" value="InterPro"/>
</dbReference>
<comment type="function">
    <text evidence="5">Forms part of the polypeptide exit tunnel.</text>
</comment>
<comment type="caution">
    <text evidence="7">The sequence shown here is derived from an EMBL/GenBank/DDBJ whole genome shotgun (WGS) entry which is preliminary data.</text>
</comment>
<dbReference type="Proteomes" id="UP000230767">
    <property type="component" value="Unassembled WGS sequence"/>
</dbReference>
<keyword evidence="5" id="KW-0699">rRNA-binding</keyword>
<feature type="compositionally biased region" description="Basic residues" evidence="6">
    <location>
        <begin position="59"/>
        <end position="76"/>
    </location>
</feature>
<keyword evidence="5" id="KW-0694">RNA-binding</keyword>
<evidence type="ECO:0000256" key="3">
    <source>
        <dbReference type="ARBA" id="ARBA00023274"/>
    </source>
</evidence>
<evidence type="ECO:0000313" key="7">
    <source>
        <dbReference type="EMBL" id="PIY88967.1"/>
    </source>
</evidence>
<evidence type="ECO:0000256" key="4">
    <source>
        <dbReference type="ARBA" id="ARBA00035244"/>
    </source>
</evidence>
<dbReference type="PANTHER" id="PTHR10746:SF6">
    <property type="entry name" value="LARGE RIBOSOMAL SUBUNIT PROTEIN UL4M"/>
    <property type="match status" value="1"/>
</dbReference>
<dbReference type="EMBL" id="PFLW01000057">
    <property type="protein sequence ID" value="PIY88967.1"/>
    <property type="molecule type" value="Genomic_DNA"/>
</dbReference>
<dbReference type="GO" id="GO:1990904">
    <property type="term" value="C:ribonucleoprotein complex"/>
    <property type="evidence" value="ECO:0007669"/>
    <property type="project" value="UniProtKB-KW"/>
</dbReference>
<dbReference type="NCBIfam" id="TIGR03953">
    <property type="entry name" value="rplD_bact"/>
    <property type="match status" value="1"/>
</dbReference>
<dbReference type="InterPro" id="IPR002136">
    <property type="entry name" value="Ribosomal_uL4"/>
</dbReference>
<dbReference type="HAMAP" id="MF_01328_B">
    <property type="entry name" value="Ribosomal_uL4_B"/>
    <property type="match status" value="1"/>
</dbReference>
<keyword evidence="3 5" id="KW-0687">Ribonucleoprotein</keyword>
<dbReference type="Pfam" id="PF00573">
    <property type="entry name" value="Ribosomal_L4"/>
    <property type="match status" value="1"/>
</dbReference>
<dbReference type="GO" id="GO:0006412">
    <property type="term" value="P:translation"/>
    <property type="evidence" value="ECO:0007669"/>
    <property type="project" value="UniProtKB-UniRule"/>
</dbReference>
<name>A0A2M7R621_9BACT</name>
<feature type="region of interest" description="Disordered" evidence="6">
    <location>
        <begin position="51"/>
        <end position="77"/>
    </location>
</feature>
<protein>
    <recommendedName>
        <fullName evidence="4 5">Large ribosomal subunit protein uL4</fullName>
    </recommendedName>
</protein>
<comment type="similarity">
    <text evidence="1 5">Belongs to the universal ribosomal protein uL4 family.</text>
</comment>
<dbReference type="InterPro" id="IPR013005">
    <property type="entry name" value="Ribosomal_uL4-like"/>
</dbReference>
<evidence type="ECO:0000256" key="1">
    <source>
        <dbReference type="ARBA" id="ARBA00010528"/>
    </source>
</evidence>
<comment type="function">
    <text evidence="5">One of the primary rRNA binding proteins, this protein initially binds near the 5'-end of the 23S rRNA. It is important during the early stages of 50S assembly. It makes multiple contacts with different domains of the 23S rRNA in the assembled 50S subunit and ribosome.</text>
</comment>
<proteinExistence type="inferred from homology"/>
<comment type="subunit">
    <text evidence="5">Part of the 50S ribosomal subunit.</text>
</comment>
<dbReference type="GO" id="GO:0005840">
    <property type="term" value="C:ribosome"/>
    <property type="evidence" value="ECO:0007669"/>
    <property type="project" value="UniProtKB-KW"/>
</dbReference>